<dbReference type="PANTHER" id="PTHR30203:SF33">
    <property type="entry name" value="BLR4455 PROTEIN"/>
    <property type="match status" value="1"/>
</dbReference>
<comment type="caution">
    <text evidence="3">The sequence shown here is derived from an EMBL/GenBank/DDBJ whole genome shotgun (WGS) entry which is preliminary data.</text>
</comment>
<dbReference type="NCBIfam" id="TIGR01845">
    <property type="entry name" value="outer_NodT"/>
    <property type="match status" value="1"/>
</dbReference>
<accession>A0ABT3ZRN8</accession>
<dbReference type="RefSeq" id="WP_267848809.1">
    <property type="nucleotide sequence ID" value="NZ_JAPMXC010000006.1"/>
</dbReference>
<keyword evidence="2" id="KW-0812">Transmembrane</keyword>
<organism evidence="3 4">
    <name type="scientific">Robbsia betulipollinis</name>
    <dbReference type="NCBI Taxonomy" id="2981849"/>
    <lineage>
        <taxon>Bacteria</taxon>
        <taxon>Pseudomonadati</taxon>
        <taxon>Pseudomonadota</taxon>
        <taxon>Betaproteobacteria</taxon>
        <taxon>Burkholderiales</taxon>
        <taxon>Burkholderiaceae</taxon>
        <taxon>Robbsia</taxon>
    </lineage>
</organism>
<protein>
    <submittedName>
        <fullName evidence="3">Efflux transporter outer membrane subunit</fullName>
    </submittedName>
</protein>
<name>A0ABT3ZRN8_9BURK</name>
<dbReference type="InterPro" id="IPR003423">
    <property type="entry name" value="OMP_efflux"/>
</dbReference>
<dbReference type="PROSITE" id="PS51257">
    <property type="entry name" value="PROKAR_LIPOPROTEIN"/>
    <property type="match status" value="1"/>
</dbReference>
<keyword evidence="4" id="KW-1185">Reference proteome</keyword>
<gene>
    <name evidence="3" type="ORF">OVY01_17320</name>
</gene>
<keyword evidence="2" id="KW-0449">Lipoprotein</keyword>
<evidence type="ECO:0000256" key="1">
    <source>
        <dbReference type="ARBA" id="ARBA00007613"/>
    </source>
</evidence>
<dbReference type="Gene3D" id="1.20.1600.10">
    <property type="entry name" value="Outer membrane efflux proteins (OEP)"/>
    <property type="match status" value="1"/>
</dbReference>
<evidence type="ECO:0000313" key="3">
    <source>
        <dbReference type="EMBL" id="MCY0388937.1"/>
    </source>
</evidence>
<comment type="subcellular location">
    <subcellularLocation>
        <location evidence="2">Cell membrane</location>
        <topology evidence="2">Lipid-anchor</topology>
    </subcellularLocation>
</comment>
<evidence type="ECO:0000256" key="2">
    <source>
        <dbReference type="RuleBase" id="RU362097"/>
    </source>
</evidence>
<proteinExistence type="inferred from homology"/>
<evidence type="ECO:0000313" key="4">
    <source>
        <dbReference type="Proteomes" id="UP001082899"/>
    </source>
</evidence>
<reference evidence="3" key="1">
    <citation type="submission" date="2022-11" db="EMBL/GenBank/DDBJ databases">
        <title>Robbsia betulipollinis sp. nov., isolated from pollen of birch (Betula pendula).</title>
        <authorList>
            <person name="Shi H."/>
            <person name="Ambika Manirajan B."/>
            <person name="Ratering S."/>
            <person name="Geissler-Plaum R."/>
            <person name="Schnell S."/>
        </authorList>
    </citation>
    <scope>NUCLEOTIDE SEQUENCE</scope>
    <source>
        <strain evidence="3">Bb-Pol-6</strain>
    </source>
</reference>
<dbReference type="PANTHER" id="PTHR30203">
    <property type="entry name" value="OUTER MEMBRANE CATION EFFLUX PROTEIN"/>
    <property type="match status" value="1"/>
</dbReference>
<keyword evidence="2" id="KW-0564">Palmitate</keyword>
<dbReference type="InterPro" id="IPR010131">
    <property type="entry name" value="MdtP/NodT-like"/>
</dbReference>
<dbReference type="Gene3D" id="2.20.200.10">
    <property type="entry name" value="Outer membrane efflux proteins (OEP)"/>
    <property type="match status" value="1"/>
</dbReference>
<dbReference type="Pfam" id="PF02321">
    <property type="entry name" value="OEP"/>
    <property type="match status" value="2"/>
</dbReference>
<keyword evidence="2" id="KW-1134">Transmembrane beta strand</keyword>
<dbReference type="SUPFAM" id="SSF56954">
    <property type="entry name" value="Outer membrane efflux proteins (OEP)"/>
    <property type="match status" value="1"/>
</dbReference>
<sequence>MKRLHGSLVLCAALLTACTVGPDYKRPAVDTPAQWRTDAYWQAAAPSHAPLSLDWWQVFDDAVLNDLEQRLLTGNQSLQSASAHYAEARSSLDAATSAIFPQVTLNSGLAREKISGQRPVQRYSTPSQSTVQNDITLEAGVSYEVDLFGRVRRTLEGARAAVDQADDDLANARLVLTANLASTYFSLRELDDEIDIVQRSLTLQQRALDYVLTQHDLGAVSGLDVMQQRSQLDASRTQAQLLTRQRAQYEHAIAAFIGVPAPVFSLATRVAPLPVPRIALGVPSALLQRRPDVASAERAMAQANARIGVARTAYFPDLTLSPTIGWESTRFASMLSAPSLLWSVGSSLGEVVFDGGKRRAGVAFAQQDYVAVQATYRQTVLTAFQEVQDGITGLSVLDGAVMQAHIASTDAEKLLSLANDRYSGGLVAYLDVISAQEQLLSSQRQEIQIQGQQAGLVVYLVKALGGGWNDAPAVPAVPAASAASAVPAAIGRPTVSG</sequence>
<comment type="similarity">
    <text evidence="1 2">Belongs to the outer membrane factor (OMF) (TC 1.B.17) family.</text>
</comment>
<keyword evidence="2" id="KW-0472">Membrane</keyword>
<dbReference type="Proteomes" id="UP001082899">
    <property type="component" value="Unassembled WGS sequence"/>
</dbReference>
<dbReference type="EMBL" id="JAPMXC010000006">
    <property type="protein sequence ID" value="MCY0388937.1"/>
    <property type="molecule type" value="Genomic_DNA"/>
</dbReference>